<dbReference type="Pfam" id="PF13962">
    <property type="entry name" value="PGG"/>
    <property type="match status" value="1"/>
</dbReference>
<dbReference type="Pfam" id="PF00023">
    <property type="entry name" value="Ank"/>
    <property type="match status" value="2"/>
</dbReference>
<evidence type="ECO:0000256" key="2">
    <source>
        <dbReference type="ARBA" id="ARBA00022692"/>
    </source>
</evidence>
<reference evidence="10" key="1">
    <citation type="journal article" date="2022" name="Plant J.">
        <title>Strategies of tolerance reflected in two North American maple genomes.</title>
        <authorList>
            <person name="McEvoy S.L."/>
            <person name="Sezen U.U."/>
            <person name="Trouern-Trend A."/>
            <person name="McMahon S.M."/>
            <person name="Schaberg P.G."/>
            <person name="Yang J."/>
            <person name="Wegrzyn J.L."/>
            <person name="Swenson N.G."/>
        </authorList>
    </citation>
    <scope>NUCLEOTIDE SEQUENCE</scope>
    <source>
        <strain evidence="10">NS2018</strain>
    </source>
</reference>
<feature type="transmembrane region" description="Helical" evidence="8">
    <location>
        <begin position="307"/>
        <end position="327"/>
    </location>
</feature>
<keyword evidence="11" id="KW-1185">Reference proteome</keyword>
<dbReference type="AlphaFoldDB" id="A0AA39RL06"/>
<protein>
    <recommendedName>
        <fullName evidence="9">PGG domain-containing protein</fullName>
    </recommendedName>
</protein>
<evidence type="ECO:0000256" key="6">
    <source>
        <dbReference type="ARBA" id="ARBA00023136"/>
    </source>
</evidence>
<dbReference type="PANTHER" id="PTHR24186">
    <property type="entry name" value="PROTEIN PHOSPHATASE 1 REGULATORY SUBUNIT"/>
    <property type="match status" value="1"/>
</dbReference>
<dbReference type="InterPro" id="IPR026961">
    <property type="entry name" value="PGG_dom"/>
</dbReference>
<gene>
    <name evidence="10" type="ORF">LWI29_016907</name>
</gene>
<dbReference type="Pfam" id="PF12796">
    <property type="entry name" value="Ank_2"/>
    <property type="match status" value="1"/>
</dbReference>
<dbReference type="InterPro" id="IPR002110">
    <property type="entry name" value="Ankyrin_rpt"/>
</dbReference>
<comment type="subcellular location">
    <subcellularLocation>
        <location evidence="1">Membrane</location>
        <topology evidence="1">Multi-pass membrane protein</topology>
    </subcellularLocation>
</comment>
<keyword evidence="3" id="KW-0677">Repeat</keyword>
<evidence type="ECO:0000313" key="11">
    <source>
        <dbReference type="Proteomes" id="UP001168877"/>
    </source>
</evidence>
<dbReference type="InterPro" id="IPR036770">
    <property type="entry name" value="Ankyrin_rpt-contain_sf"/>
</dbReference>
<dbReference type="PROSITE" id="PS50088">
    <property type="entry name" value="ANK_REPEAT"/>
    <property type="match status" value="3"/>
</dbReference>
<feature type="repeat" description="ANK" evidence="7">
    <location>
        <begin position="105"/>
        <end position="127"/>
    </location>
</feature>
<organism evidence="10 11">
    <name type="scientific">Acer saccharum</name>
    <name type="common">Sugar maple</name>
    <dbReference type="NCBI Taxonomy" id="4024"/>
    <lineage>
        <taxon>Eukaryota</taxon>
        <taxon>Viridiplantae</taxon>
        <taxon>Streptophyta</taxon>
        <taxon>Embryophyta</taxon>
        <taxon>Tracheophyta</taxon>
        <taxon>Spermatophyta</taxon>
        <taxon>Magnoliopsida</taxon>
        <taxon>eudicotyledons</taxon>
        <taxon>Gunneridae</taxon>
        <taxon>Pentapetalae</taxon>
        <taxon>rosids</taxon>
        <taxon>malvids</taxon>
        <taxon>Sapindales</taxon>
        <taxon>Sapindaceae</taxon>
        <taxon>Hippocastanoideae</taxon>
        <taxon>Acereae</taxon>
        <taxon>Acer</taxon>
    </lineage>
</organism>
<evidence type="ECO:0000256" key="4">
    <source>
        <dbReference type="ARBA" id="ARBA00022989"/>
    </source>
</evidence>
<keyword evidence="6 8" id="KW-0472">Membrane</keyword>
<dbReference type="Proteomes" id="UP001168877">
    <property type="component" value="Unassembled WGS sequence"/>
</dbReference>
<reference evidence="10" key="2">
    <citation type="submission" date="2023-06" db="EMBL/GenBank/DDBJ databases">
        <authorList>
            <person name="Swenson N.G."/>
            <person name="Wegrzyn J.L."/>
            <person name="Mcevoy S.L."/>
        </authorList>
    </citation>
    <scope>NUCLEOTIDE SEQUENCE</scope>
    <source>
        <strain evidence="10">NS2018</strain>
        <tissue evidence="10">Leaf</tissue>
    </source>
</reference>
<name>A0AA39RL06_ACESA</name>
<sequence length="414" mass="45660">MDRRLYVAACNGDVQDLIELVREDPLILFTATVATTSDNPLHIAALLGHNEFAKLAMAYNPKLSTEFNRYGYSPIHLASLEGQLQIVKDLVDMEKGLCVLKDCSEGKTALHCAAIKGRIDVIGHLLSCCPESAKELTFKSETMLHLLVKNSQGQIMTPLISILRELNLVEDLINCVDEDGNTVLHLATSRKQYQIIKVLLRDTNVNGNAVNAAGYNASAILEMNIIKAYSSISSELDNTNNIGSVDDDKKQYSSVDPIKNGIIVVCSLFATFCLEAILDLPGGIDREQLQSKPMNITVDQRQKFESFLMSGVACFVLSVTTIFLVTISSYFHSKYSLHLNAFMVGALMVSAASLFKNVLVLATTDHLAHVAIQQGVVSFVKIMGLLILFQLLITKKFRSFIGKECSKIRDSMFR</sequence>
<accession>A0AA39RL06</accession>
<keyword evidence="5 7" id="KW-0040">ANK repeat</keyword>
<evidence type="ECO:0000259" key="9">
    <source>
        <dbReference type="Pfam" id="PF13962"/>
    </source>
</evidence>
<feature type="domain" description="PGG" evidence="9">
    <location>
        <begin position="260"/>
        <end position="353"/>
    </location>
</feature>
<feature type="transmembrane region" description="Helical" evidence="8">
    <location>
        <begin position="371"/>
        <end position="393"/>
    </location>
</feature>
<keyword evidence="2 8" id="KW-0812">Transmembrane</keyword>
<evidence type="ECO:0000256" key="8">
    <source>
        <dbReference type="SAM" id="Phobius"/>
    </source>
</evidence>
<evidence type="ECO:0000256" key="1">
    <source>
        <dbReference type="ARBA" id="ARBA00004141"/>
    </source>
</evidence>
<feature type="repeat" description="ANK" evidence="7">
    <location>
        <begin position="179"/>
        <end position="201"/>
    </location>
</feature>
<evidence type="ECO:0000256" key="3">
    <source>
        <dbReference type="ARBA" id="ARBA00022737"/>
    </source>
</evidence>
<dbReference type="GO" id="GO:0005886">
    <property type="term" value="C:plasma membrane"/>
    <property type="evidence" value="ECO:0007669"/>
    <property type="project" value="TreeGrafter"/>
</dbReference>
<evidence type="ECO:0000313" key="10">
    <source>
        <dbReference type="EMBL" id="KAK0576406.1"/>
    </source>
</evidence>
<dbReference type="EMBL" id="JAUESC010000386">
    <property type="protein sequence ID" value="KAK0576406.1"/>
    <property type="molecule type" value="Genomic_DNA"/>
</dbReference>
<comment type="caution">
    <text evidence="10">The sequence shown here is derived from an EMBL/GenBank/DDBJ whole genome shotgun (WGS) entry which is preliminary data.</text>
</comment>
<proteinExistence type="predicted"/>
<keyword evidence="4 8" id="KW-1133">Transmembrane helix</keyword>
<evidence type="ECO:0000256" key="7">
    <source>
        <dbReference type="PROSITE-ProRule" id="PRU00023"/>
    </source>
</evidence>
<feature type="repeat" description="ANK" evidence="7">
    <location>
        <begin position="70"/>
        <end position="92"/>
    </location>
</feature>
<feature type="transmembrane region" description="Helical" evidence="8">
    <location>
        <begin position="339"/>
        <end position="359"/>
    </location>
</feature>
<dbReference type="Gene3D" id="1.25.40.20">
    <property type="entry name" value="Ankyrin repeat-containing domain"/>
    <property type="match status" value="1"/>
</dbReference>
<dbReference type="SMART" id="SM00248">
    <property type="entry name" value="ANK"/>
    <property type="match status" value="5"/>
</dbReference>
<dbReference type="PANTHER" id="PTHR24186:SF38">
    <property type="entry name" value="ANKYRIN REPEAT FAMILY PROTEIN"/>
    <property type="match status" value="1"/>
</dbReference>
<dbReference type="SUPFAM" id="SSF48403">
    <property type="entry name" value="Ankyrin repeat"/>
    <property type="match status" value="1"/>
</dbReference>
<evidence type="ECO:0000256" key="5">
    <source>
        <dbReference type="ARBA" id="ARBA00023043"/>
    </source>
</evidence>
<dbReference type="PROSITE" id="PS50297">
    <property type="entry name" value="ANK_REP_REGION"/>
    <property type="match status" value="3"/>
</dbReference>